<protein>
    <submittedName>
        <fullName evidence="1">Uncharacterized protein</fullName>
    </submittedName>
</protein>
<evidence type="ECO:0000313" key="2">
    <source>
        <dbReference type="Proteomes" id="UP000053105"/>
    </source>
</evidence>
<organism evidence="1 2">
    <name type="scientific">Melipona quadrifasciata</name>
    <dbReference type="NCBI Taxonomy" id="166423"/>
    <lineage>
        <taxon>Eukaryota</taxon>
        <taxon>Metazoa</taxon>
        <taxon>Ecdysozoa</taxon>
        <taxon>Arthropoda</taxon>
        <taxon>Hexapoda</taxon>
        <taxon>Insecta</taxon>
        <taxon>Pterygota</taxon>
        <taxon>Neoptera</taxon>
        <taxon>Endopterygota</taxon>
        <taxon>Hymenoptera</taxon>
        <taxon>Apocrita</taxon>
        <taxon>Aculeata</taxon>
        <taxon>Apoidea</taxon>
        <taxon>Anthophila</taxon>
        <taxon>Apidae</taxon>
        <taxon>Melipona</taxon>
    </lineage>
</organism>
<gene>
    <name evidence="1" type="ORF">WN51_11064</name>
</gene>
<reference evidence="1 2" key="1">
    <citation type="submission" date="2015-07" db="EMBL/GenBank/DDBJ databases">
        <title>The genome of Melipona quadrifasciata.</title>
        <authorList>
            <person name="Pan H."/>
            <person name="Kapheim K."/>
        </authorList>
    </citation>
    <scope>NUCLEOTIDE SEQUENCE [LARGE SCALE GENOMIC DNA]</scope>
    <source>
        <strain evidence="1">0111107301</strain>
        <tissue evidence="1">Whole body</tissue>
    </source>
</reference>
<dbReference type="OrthoDB" id="10444982at2759"/>
<name>A0A0M9A697_9HYME</name>
<dbReference type="Proteomes" id="UP000053105">
    <property type="component" value="Unassembled WGS sequence"/>
</dbReference>
<dbReference type="EMBL" id="KQ435742">
    <property type="protein sequence ID" value="KOX76709.1"/>
    <property type="molecule type" value="Genomic_DNA"/>
</dbReference>
<accession>A0A0M9A697</accession>
<proteinExistence type="predicted"/>
<sequence>MLETMNKRMRIFESKQKDLLTIYIEEVRSIISMTGRNVLDNSLRPPMTGRSRHRVVEWLKLVCPPERVIGLEIMRSQEHEVSSVGTRINAQEIGLRRDPQRWLSTNSCISLRSSKLRLACAEKGGPMIGLLEVPGRRAPGSLPRQKRLNELSLESTYLKLNSYFMNEKSLEKERTSGVLYLGSDFSTNEVLHFSVINSQH</sequence>
<evidence type="ECO:0000313" key="1">
    <source>
        <dbReference type="EMBL" id="KOX76709.1"/>
    </source>
</evidence>
<dbReference type="AlphaFoldDB" id="A0A0M9A697"/>
<keyword evidence="2" id="KW-1185">Reference proteome</keyword>